<dbReference type="Proteomes" id="UP000233742">
    <property type="component" value="Chromosome"/>
</dbReference>
<gene>
    <name evidence="1" type="ORF">CUV01_01050</name>
</gene>
<name>A0A2K9ESJ6_9RHOB</name>
<proteinExistence type="predicted"/>
<dbReference type="AlphaFoldDB" id="A0A2K9ESJ6"/>
<evidence type="ECO:0000313" key="1">
    <source>
        <dbReference type="EMBL" id="AUH32174.1"/>
    </source>
</evidence>
<organism evidence="1 2">
    <name type="scientific">Paracoccus tegillarcae</name>
    <dbReference type="NCBI Taxonomy" id="1529068"/>
    <lineage>
        <taxon>Bacteria</taxon>
        <taxon>Pseudomonadati</taxon>
        <taxon>Pseudomonadota</taxon>
        <taxon>Alphaproteobacteria</taxon>
        <taxon>Rhodobacterales</taxon>
        <taxon>Paracoccaceae</taxon>
        <taxon>Paracoccus</taxon>
    </lineage>
</organism>
<reference evidence="1 2" key="1">
    <citation type="submission" date="2017-12" db="EMBL/GenBank/DDBJ databases">
        <authorList>
            <person name="Hurst M.R.H."/>
        </authorList>
    </citation>
    <scope>NUCLEOTIDE SEQUENCE [LARGE SCALE GENOMIC DNA]</scope>
    <source>
        <strain evidence="1 2">BM15</strain>
    </source>
</reference>
<sequence length="96" mass="10694">MIIFFLFRPRGTRPEEMVIVVFATVNNKFSAPAPQEFGATAHIACAVRAGTLRAPAAPRESPCNRSNCRYKAASFRRFAKPMQPLVAGRGRLDTRR</sequence>
<accession>A0A2K9ESJ6</accession>
<evidence type="ECO:0000313" key="2">
    <source>
        <dbReference type="Proteomes" id="UP000233742"/>
    </source>
</evidence>
<dbReference type="KEGG" id="paro:CUV01_01050"/>
<keyword evidence="2" id="KW-1185">Reference proteome</keyword>
<protein>
    <submittedName>
        <fullName evidence="1">Uncharacterized protein</fullName>
    </submittedName>
</protein>
<dbReference type="EMBL" id="CP025408">
    <property type="protein sequence ID" value="AUH32174.1"/>
    <property type="molecule type" value="Genomic_DNA"/>
</dbReference>